<feature type="region of interest" description="Disordered" evidence="17">
    <location>
        <begin position="2606"/>
        <end position="2677"/>
    </location>
</feature>
<dbReference type="Pfam" id="PF01094">
    <property type="entry name" value="ANF_receptor"/>
    <property type="match status" value="2"/>
</dbReference>
<dbReference type="InterPro" id="IPR029787">
    <property type="entry name" value="Nucleotide_cyclase"/>
</dbReference>
<comment type="catalytic activity">
    <reaction evidence="1 15">
        <text>GTP = 3',5'-cyclic GMP + diphosphate</text>
        <dbReference type="Rhea" id="RHEA:13665"/>
        <dbReference type="ChEBI" id="CHEBI:33019"/>
        <dbReference type="ChEBI" id="CHEBI:37565"/>
        <dbReference type="ChEBI" id="CHEBI:57746"/>
        <dbReference type="EC" id="4.6.1.2"/>
    </reaction>
</comment>
<feature type="domain" description="Guanylate cyclase" evidence="20">
    <location>
        <begin position="2286"/>
        <end position="2415"/>
    </location>
</feature>
<evidence type="ECO:0000256" key="7">
    <source>
        <dbReference type="ARBA" id="ARBA00022989"/>
    </source>
</evidence>
<dbReference type="CDD" id="cd07302">
    <property type="entry name" value="CHD"/>
    <property type="match status" value="2"/>
</dbReference>
<feature type="region of interest" description="Disordered" evidence="17">
    <location>
        <begin position="2717"/>
        <end position="2737"/>
    </location>
</feature>
<evidence type="ECO:0000256" key="10">
    <source>
        <dbReference type="ARBA" id="ARBA00023170"/>
    </source>
</evidence>
<evidence type="ECO:0000256" key="4">
    <source>
        <dbReference type="ARBA" id="ARBA00022692"/>
    </source>
</evidence>
<feature type="region of interest" description="Disordered" evidence="17">
    <location>
        <begin position="1061"/>
        <end position="1084"/>
    </location>
</feature>
<evidence type="ECO:0000256" key="8">
    <source>
        <dbReference type="ARBA" id="ARBA00023134"/>
    </source>
</evidence>
<comment type="similarity">
    <text evidence="14">Belongs to the adenylyl cyclase class-4/guanylyl cyclase family.</text>
</comment>
<feature type="region of interest" description="Disordered" evidence="17">
    <location>
        <begin position="1308"/>
        <end position="1332"/>
    </location>
</feature>
<dbReference type="SUPFAM" id="SSF56112">
    <property type="entry name" value="Protein kinase-like (PK-like)"/>
    <property type="match status" value="2"/>
</dbReference>
<dbReference type="PANTHER" id="PTHR11920:SF335">
    <property type="entry name" value="GUANYLATE CYCLASE"/>
    <property type="match status" value="1"/>
</dbReference>
<dbReference type="Proteomes" id="UP000494165">
    <property type="component" value="Unassembled WGS sequence"/>
</dbReference>
<dbReference type="InterPro" id="IPR050401">
    <property type="entry name" value="Cyclic_nucleotide_synthase"/>
</dbReference>
<dbReference type="FunFam" id="3.30.70.1230:FF:000004">
    <property type="entry name" value="Guanylate cyclase"/>
    <property type="match status" value="1"/>
</dbReference>
<evidence type="ECO:0000256" key="2">
    <source>
        <dbReference type="ARBA" id="ARBA00004479"/>
    </source>
</evidence>
<feature type="region of interest" description="Disordered" evidence="17">
    <location>
        <begin position="1260"/>
        <end position="1284"/>
    </location>
</feature>
<evidence type="ECO:0000313" key="22">
    <source>
        <dbReference type="Proteomes" id="UP000494165"/>
    </source>
</evidence>
<keyword evidence="4 18" id="KW-0812">Transmembrane</keyword>
<feature type="compositionally biased region" description="Gly residues" evidence="17">
    <location>
        <begin position="2667"/>
        <end position="2677"/>
    </location>
</feature>
<dbReference type="GO" id="GO:0005886">
    <property type="term" value="C:plasma membrane"/>
    <property type="evidence" value="ECO:0007669"/>
    <property type="project" value="TreeGrafter"/>
</dbReference>
<evidence type="ECO:0000259" key="19">
    <source>
        <dbReference type="PROSITE" id="PS50011"/>
    </source>
</evidence>
<evidence type="ECO:0000256" key="6">
    <source>
        <dbReference type="ARBA" id="ARBA00022741"/>
    </source>
</evidence>
<dbReference type="InterPro" id="IPR001828">
    <property type="entry name" value="ANF_lig-bd_rcpt"/>
</dbReference>
<evidence type="ECO:0000256" key="14">
    <source>
        <dbReference type="RuleBase" id="RU000405"/>
    </source>
</evidence>
<feature type="region of interest" description="Disordered" evidence="17">
    <location>
        <begin position="353"/>
        <end position="379"/>
    </location>
</feature>
<keyword evidence="6" id="KW-0547">Nucleotide-binding</keyword>
<feature type="compositionally biased region" description="Polar residues" evidence="17">
    <location>
        <begin position="362"/>
        <end position="379"/>
    </location>
</feature>
<dbReference type="InterPro" id="IPR001245">
    <property type="entry name" value="Ser-Thr/Tyr_kinase_cat_dom"/>
</dbReference>
<dbReference type="InterPro" id="IPR001054">
    <property type="entry name" value="A/G_cyclase"/>
</dbReference>
<dbReference type="FunFam" id="1.10.510.10:FF:000545">
    <property type="entry name" value="Guanylate cyclase"/>
    <property type="match status" value="1"/>
</dbReference>
<dbReference type="OrthoDB" id="5984008at2759"/>
<dbReference type="EMBL" id="CADEPI010000142">
    <property type="protein sequence ID" value="CAB3377225.1"/>
    <property type="molecule type" value="Genomic_DNA"/>
</dbReference>
<reference evidence="21 22" key="1">
    <citation type="submission" date="2020-04" db="EMBL/GenBank/DDBJ databases">
        <authorList>
            <person name="Alioto T."/>
            <person name="Alioto T."/>
            <person name="Gomez Garrido J."/>
        </authorList>
    </citation>
    <scope>NUCLEOTIDE SEQUENCE [LARGE SCALE GENOMIC DNA]</scope>
</reference>
<feature type="compositionally biased region" description="Polar residues" evidence="17">
    <location>
        <begin position="2717"/>
        <end position="2726"/>
    </location>
</feature>
<evidence type="ECO:0000256" key="12">
    <source>
        <dbReference type="ARBA" id="ARBA00023239"/>
    </source>
</evidence>
<dbReference type="SUPFAM" id="SSF53822">
    <property type="entry name" value="Periplasmic binding protein-like I"/>
    <property type="match status" value="2"/>
</dbReference>
<evidence type="ECO:0000256" key="16">
    <source>
        <dbReference type="SAM" id="Coils"/>
    </source>
</evidence>
<dbReference type="GO" id="GO:0001653">
    <property type="term" value="F:peptide receptor activity"/>
    <property type="evidence" value="ECO:0007669"/>
    <property type="project" value="TreeGrafter"/>
</dbReference>
<evidence type="ECO:0000256" key="3">
    <source>
        <dbReference type="ARBA" id="ARBA00012202"/>
    </source>
</evidence>
<dbReference type="FunFam" id="3.30.70.1230:FF:000019">
    <property type="entry name" value="Guanylate cyclase"/>
    <property type="match status" value="1"/>
</dbReference>
<evidence type="ECO:0000256" key="15">
    <source>
        <dbReference type="RuleBase" id="RU003431"/>
    </source>
</evidence>
<dbReference type="Gene3D" id="3.30.70.1230">
    <property type="entry name" value="Nucleotide cyclase"/>
    <property type="match status" value="2"/>
</dbReference>
<evidence type="ECO:0000256" key="11">
    <source>
        <dbReference type="ARBA" id="ARBA00023180"/>
    </source>
</evidence>
<gene>
    <name evidence="21" type="ORF">CLODIP_2_CD07109</name>
</gene>
<keyword evidence="13 15" id="KW-0141">cGMP biosynthesis</keyword>
<evidence type="ECO:0000256" key="17">
    <source>
        <dbReference type="SAM" id="MobiDB-lite"/>
    </source>
</evidence>
<evidence type="ECO:0000256" key="9">
    <source>
        <dbReference type="ARBA" id="ARBA00023136"/>
    </source>
</evidence>
<evidence type="ECO:0000256" key="13">
    <source>
        <dbReference type="ARBA" id="ARBA00023293"/>
    </source>
</evidence>
<feature type="domain" description="Protein kinase" evidence="19">
    <location>
        <begin position="333"/>
        <end position="709"/>
    </location>
</feature>
<feature type="compositionally biased region" description="Basic and acidic residues" evidence="17">
    <location>
        <begin position="1260"/>
        <end position="1281"/>
    </location>
</feature>
<evidence type="ECO:0000256" key="1">
    <source>
        <dbReference type="ARBA" id="ARBA00001436"/>
    </source>
</evidence>
<keyword evidence="16" id="KW-0175">Coiled coil</keyword>
<dbReference type="SMART" id="SM00220">
    <property type="entry name" value="S_TKc"/>
    <property type="match status" value="2"/>
</dbReference>
<dbReference type="Gene3D" id="3.40.50.2300">
    <property type="match status" value="3"/>
</dbReference>
<evidence type="ECO:0000313" key="21">
    <source>
        <dbReference type="EMBL" id="CAB3377225.1"/>
    </source>
</evidence>
<name>A0A8S1DAF0_9INSE</name>
<dbReference type="SMART" id="SM00044">
    <property type="entry name" value="CYCc"/>
    <property type="match status" value="2"/>
</dbReference>
<dbReference type="GO" id="GO:0004383">
    <property type="term" value="F:guanylate cyclase activity"/>
    <property type="evidence" value="ECO:0007669"/>
    <property type="project" value="UniProtKB-EC"/>
</dbReference>
<dbReference type="Pfam" id="PF00211">
    <property type="entry name" value="Guanylate_cyc"/>
    <property type="match status" value="2"/>
</dbReference>
<keyword evidence="22" id="KW-1185">Reference proteome</keyword>
<feature type="coiled-coil region" evidence="16">
    <location>
        <begin position="717"/>
        <end position="748"/>
    </location>
</feature>
<dbReference type="InterPro" id="IPR011009">
    <property type="entry name" value="Kinase-like_dom_sf"/>
</dbReference>
<keyword evidence="9 18" id="KW-0472">Membrane</keyword>
<comment type="subcellular location">
    <subcellularLocation>
        <location evidence="2">Membrane</location>
        <topology evidence="2">Single-pass type I membrane protein</topology>
    </subcellularLocation>
</comment>
<evidence type="ECO:0000259" key="20">
    <source>
        <dbReference type="PROSITE" id="PS50125"/>
    </source>
</evidence>
<keyword evidence="11" id="KW-0325">Glycoprotein</keyword>
<dbReference type="PROSITE" id="PS50011">
    <property type="entry name" value="PROTEIN_KINASE_DOM"/>
    <property type="match status" value="2"/>
</dbReference>
<dbReference type="PROSITE" id="PS50125">
    <property type="entry name" value="GUANYLATE_CYCLASE_2"/>
    <property type="match status" value="2"/>
</dbReference>
<dbReference type="EC" id="4.6.1.2" evidence="3 15"/>
<dbReference type="GO" id="GO:0035556">
    <property type="term" value="P:intracellular signal transduction"/>
    <property type="evidence" value="ECO:0007669"/>
    <property type="project" value="InterPro"/>
</dbReference>
<dbReference type="GO" id="GO:0005524">
    <property type="term" value="F:ATP binding"/>
    <property type="evidence" value="ECO:0007669"/>
    <property type="project" value="InterPro"/>
</dbReference>
<keyword evidence="7 18" id="KW-1133">Transmembrane helix</keyword>
<evidence type="ECO:0000256" key="18">
    <source>
        <dbReference type="SAM" id="Phobius"/>
    </source>
</evidence>
<keyword evidence="12 14" id="KW-0456">Lyase</keyword>
<dbReference type="PROSITE" id="PS00452">
    <property type="entry name" value="GUANYLATE_CYCLASE_1"/>
    <property type="match status" value="2"/>
</dbReference>
<dbReference type="Gene3D" id="1.10.510.10">
    <property type="entry name" value="Transferase(Phosphotransferase) domain 1"/>
    <property type="match status" value="3"/>
</dbReference>
<dbReference type="GO" id="GO:0004672">
    <property type="term" value="F:protein kinase activity"/>
    <property type="evidence" value="ECO:0007669"/>
    <property type="project" value="InterPro"/>
</dbReference>
<organism evidence="21 22">
    <name type="scientific">Cloeon dipterum</name>
    <dbReference type="NCBI Taxonomy" id="197152"/>
    <lineage>
        <taxon>Eukaryota</taxon>
        <taxon>Metazoa</taxon>
        <taxon>Ecdysozoa</taxon>
        <taxon>Arthropoda</taxon>
        <taxon>Hexapoda</taxon>
        <taxon>Insecta</taxon>
        <taxon>Pterygota</taxon>
        <taxon>Palaeoptera</taxon>
        <taxon>Ephemeroptera</taxon>
        <taxon>Pisciforma</taxon>
        <taxon>Baetidae</taxon>
        <taxon>Cloeon</taxon>
    </lineage>
</organism>
<evidence type="ECO:0000256" key="5">
    <source>
        <dbReference type="ARBA" id="ARBA00022729"/>
    </source>
</evidence>
<dbReference type="CDD" id="cd14042">
    <property type="entry name" value="PK_GC-A_B"/>
    <property type="match status" value="1"/>
</dbReference>
<keyword evidence="5" id="KW-0732">Signal</keyword>
<dbReference type="GO" id="GO:0007168">
    <property type="term" value="P:receptor guanylyl cyclase signaling pathway"/>
    <property type="evidence" value="ECO:0007669"/>
    <property type="project" value="TreeGrafter"/>
</dbReference>
<keyword evidence="8" id="KW-0342">GTP-binding</keyword>
<keyword evidence="10" id="KW-0675">Receptor</keyword>
<sequence>MIKVSILHLAAEDTQFSQIADTLEVELRSANVAVSSRLSWDMPYHHGYSDNPFHQIVLDTYKDTRIYVIVGFHYEVIGLLVALQDLGLFQNGEYFVLGVDIEHYDVDKPQKYTRGLLKDVQDAKVDKAFRNYLGVVASSPATQITDNFTQLVNFYMEQPPFNFPNPLTYLGGVKKLRPEAAYLYDAVMLYAKALGDVLDGGGDPRNGTAIVESIKGRTYVSAMGYVGRMDENADAEGNYTLLTRRPHNRTANDYGLYPAGTFLLSGGGWPDLHLTSKIEWPLGRPPLAEPECGFRGEKCVTHTTEIVSGIMGGAALVVVVVALVLYRNWRYEQELDSLLWKLDYNQIQMAADADNDKSNNNGSLTPNGNAKPINNKQQHPLVRTSQVSLSSNPEADFRYSALYTPVGLYKGRMFAIKKINRRQVDITRKLKKELKMLRDLRHDNLNAFIGACTDPPHICIVSEYCARGSLKDIIENEDLKLDNMFVASLVGDIVRGMTFLHDSPVKSHGNLKSANCLVDSRWVLKISDFGLHELKQDPAIPSWTRYRDQDGRWIGQDLTYRAPELVRLMARRASGHPCLWLESSVENGLEDGPGVALVAATKPWKQGPMWSPEEDEVASRGTQKGDVFSFAIIFYEMHARHGAYDALGLSMHDIISRLVAHKSIPFRPPLDALDGSFDFVRDLIRDCWAENPELRPEFKSLRARLRPMRKGMKPNIFDNMMAMMEKYANNLEALVDERTDQLVEEKKKTEALLFEMLPRSVAEQLRKGHKVQAESYDAVTIYFSDIVGFTTMSAESTPLQVVDFLNDLYTCFDSIIENYDVYKVETIGDAYMVVSGLPIRNKDAHAGEIASMSLHLLSAVRKFTIRHRPGDTLKLRIGIHSGPVCAGVVGLKMPRYCLFGDTVNTASRMESTGMPLKVHCSAECRGLLERLGGYDLCERGVVSMKGKGERLTYWLISEDPMFAAERRRQRKERCFHNTLGPNGSTLTDIPRSSLKKSRSPVMRNHQLARASSLESPKRLRFALGSLERCSEGERVCEAGRLSTVVATSTVAAASIPAIRLPPDQQVSPCHPRRLHSASPASTTSSASCPCIEALRLSPDRQPLCWAPSPFSSLTASSVPLLLGCSPPPPPLSPEGEHLLDDQRLDDTYPEPRHGVLLSLTAPRVEPKAPSRKKKEKRSSLSVAEINVKCVKILTAFLASIGIASQWRTGCGCQSWLLVRARRRTRSPLLGLGWLIVASVSVALASFGACVRFSRVAARQTDRRTDRQRSSPDREPDPETQRGRCPRGSHLLCCDAGWRSRPAREAVSRGVLSAWTPQRSGGPDMPRGPPRPPGTAPLLVLLVLAAAASAPAVVHAAVALSDGPPAANSVLADNQAKSTAVVPPGYTRKDANSTKHDIYIGYLPTLKGENKHKMGIMISGAILYAMSEINKTADLLPWATLRLRYHDTQGKTVDATRALVQMIFNGTKAIFGPEANTCNVEATVNEALNIPMFSHKCSDSKPNPTLLRIDPPNSQVIKSVLTLMEYLSWKKFSIINEEAWNELASKLRERAKEKGLQVQHQRTIMDRHRCCVNKLKCCHAGTWYQIIQETRNMTRIYVFMGTSFSLIDLMTSMQALQLFDNGEYMIIYIDMETYSIKNAVKYLWTNDYISKMRSCFFHSQKDVEFEKRAKSLLVVAMSEPSEDYVNFSDSVREFNSKDPFNFFKPTIFNDYKTHIPIFAAYLYDAVQLYAQSLNAIIRQEMQTALNKSSSTLTVDEIWPTKEKIEEMASNGTKIISNILEKGNFISVTGSLIKWDKEGASEGNFSVIGLQNYNLTEHVNFSCPYHMLPVANFKHGDKDSLEYKVVRHIQWPGNTKPMDEPSCGFDNSKCSRSDTHSQSVVAAGTLGVLLFCATVITASIYRKWKIEQEIEGLLWKIHPTELHSYSGDIVSPPSKLSLMSAGSFESRCGPQVFASTGQYRNMVVRIKELVFSKRRDCVTREVMKEMRLLRELRHDNVNSFIGACIESNRVLIITDYCAKGSLYDIIENEDIKLDSMFISSLVHDLIKGMRYLHNSLLGCHGNLKSSNCVVTSRWVLQVADFGLHELRQNADNESIGEHQYYRNLFWKAPELLRGVNTSTKISQKGDVYSFSIILYEIIGRRGPFGSCNEDPKEIIRRVKEGYYGQSREPFRPDLSILRDSETGCPDYVINCITSCWNELPENRPDFHTVREQLKKMREGMHHNIVDQMMDMMVKYADHLEELVSERTRLLFEEKQKTEDLLHRMLPAPVARNLTMGIGVQPESFDAVTIYFSDIVGFTSMSAESSPLQVVNFLNDLYTLFDRIIQGYDVYKVETIGDAYMVVSGLPIKNERHAGEIASMALDLLAAVKSHRVAHRPQETLKLRIGIHSGPVVAGVVGLTMPRYCLFGDTVNTASRMESNGEPLRIHISNQCRDALNKLGDGLYVMEERGPVYLKGKGAVTTHWLLAATPLAIQRRNVDANNMPPPLFCRSDLNARQSGSVLGNAGGIGTPVRRRVGISNSLAPQPTSALAQEGVGGLRTTASLLDTAAAADKASVDGLSSSATCPLEVAAVPCVSRSFDPFPLVRGQTAKQLVPPRVAKSLEDCTAVTSSNEPQIMPNGWLDKQQPHESAESMANSGEGTPLIPPKRWRSLEEHELPVEESEPKTGSGQKIGGGGGGGHRGSLKSWLVGILNGGNGLKGSHSANSSQTSLRKNVYSLPSSMASATPTTFLEPPNDESVV</sequence>
<dbReference type="PANTHER" id="PTHR11920">
    <property type="entry name" value="GUANYLYL CYCLASE"/>
    <property type="match status" value="1"/>
</dbReference>
<dbReference type="SUPFAM" id="SSF55073">
    <property type="entry name" value="Nucleotide cyclase"/>
    <property type="match status" value="2"/>
</dbReference>
<dbReference type="GO" id="GO:0005525">
    <property type="term" value="F:GTP binding"/>
    <property type="evidence" value="ECO:0007669"/>
    <property type="project" value="UniProtKB-KW"/>
</dbReference>
<comment type="caution">
    <text evidence="21">The sequence shown here is derived from an EMBL/GenBank/DDBJ whole genome shotgun (WGS) entry which is preliminary data.</text>
</comment>
<accession>A0A8S1DAF0</accession>
<feature type="compositionally biased region" description="Basic and acidic residues" evidence="17">
    <location>
        <begin position="2647"/>
        <end position="2661"/>
    </location>
</feature>
<proteinExistence type="inferred from homology"/>
<protein>
    <recommendedName>
        <fullName evidence="3 15">Guanylate cyclase</fullName>
        <ecNumber evidence="3 15">4.6.1.2</ecNumber>
    </recommendedName>
</protein>
<dbReference type="FunFam" id="3.40.50.2300:FF:000311">
    <property type="entry name" value="Guanylate cyclase"/>
    <property type="match status" value="1"/>
</dbReference>
<feature type="transmembrane region" description="Helical" evidence="18">
    <location>
        <begin position="1228"/>
        <end position="1248"/>
    </location>
</feature>
<dbReference type="Pfam" id="PF07714">
    <property type="entry name" value="PK_Tyr_Ser-Thr"/>
    <property type="match status" value="3"/>
</dbReference>
<dbReference type="InterPro" id="IPR000719">
    <property type="entry name" value="Prot_kinase_dom"/>
</dbReference>
<dbReference type="GO" id="GO:0004016">
    <property type="term" value="F:adenylate cyclase activity"/>
    <property type="evidence" value="ECO:0007669"/>
    <property type="project" value="TreeGrafter"/>
</dbReference>
<dbReference type="InterPro" id="IPR018297">
    <property type="entry name" value="A/G_cyclase_CS"/>
</dbReference>
<dbReference type="InterPro" id="IPR028082">
    <property type="entry name" value="Peripla_BP_I"/>
</dbReference>
<feature type="domain" description="Guanylate cyclase" evidence="20">
    <location>
        <begin position="780"/>
        <end position="910"/>
    </location>
</feature>
<feature type="domain" description="Protein kinase" evidence="19">
    <location>
        <begin position="1931"/>
        <end position="2223"/>
    </location>
</feature>